<protein>
    <submittedName>
        <fullName evidence="2">Uncharacterized protein</fullName>
    </submittedName>
</protein>
<sequence length="146" mass="17151">MLLVGLLFIRLRNSFSEEAFIKCKRASYYKGYGMPSIPRADLFRNRTNMRSTITNGYPQTHATLLATQPLHWYLERDAIAYDAVIIDRRRQHPETPFRVEILMEVRNAHVYAKDAIHHIHVTYNVRRLTKTLSYRSNNQKIGQSSK</sequence>
<evidence type="ECO:0000313" key="2">
    <source>
        <dbReference type="EMBL" id="CCI41916.1"/>
    </source>
</evidence>
<dbReference type="EMBL" id="CAIX01000027">
    <property type="protein sequence ID" value="CCI41916.1"/>
    <property type="molecule type" value="Genomic_DNA"/>
</dbReference>
<evidence type="ECO:0000256" key="1">
    <source>
        <dbReference type="SAM" id="SignalP"/>
    </source>
</evidence>
<accession>A0A024G5A5</accession>
<proteinExistence type="predicted"/>
<dbReference type="AlphaFoldDB" id="A0A024G5A5"/>
<comment type="caution">
    <text evidence="2">The sequence shown here is derived from an EMBL/GenBank/DDBJ whole genome shotgun (WGS) entry which is preliminary data.</text>
</comment>
<name>A0A024G5A5_9STRA</name>
<feature type="signal peptide" evidence="1">
    <location>
        <begin position="1"/>
        <end position="16"/>
    </location>
</feature>
<organism evidence="2 3">
    <name type="scientific">Albugo candida</name>
    <dbReference type="NCBI Taxonomy" id="65357"/>
    <lineage>
        <taxon>Eukaryota</taxon>
        <taxon>Sar</taxon>
        <taxon>Stramenopiles</taxon>
        <taxon>Oomycota</taxon>
        <taxon>Peronosporomycetes</taxon>
        <taxon>Albuginales</taxon>
        <taxon>Albuginaceae</taxon>
        <taxon>Albugo</taxon>
    </lineage>
</organism>
<reference evidence="2 3" key="1">
    <citation type="submission" date="2012-05" db="EMBL/GenBank/DDBJ databases">
        <title>Recombination and specialization in a pathogen metapopulation.</title>
        <authorList>
            <person name="Gardiner A."/>
            <person name="Kemen E."/>
            <person name="Schultz-Larsen T."/>
            <person name="MacLean D."/>
            <person name="Van Oosterhout C."/>
            <person name="Jones J.D.G."/>
        </authorList>
    </citation>
    <scope>NUCLEOTIDE SEQUENCE [LARGE SCALE GENOMIC DNA]</scope>
    <source>
        <strain evidence="2 3">Ac Nc2</strain>
    </source>
</reference>
<dbReference type="Proteomes" id="UP000053237">
    <property type="component" value="Unassembled WGS sequence"/>
</dbReference>
<gene>
    <name evidence="2" type="ORF">BN9_027000</name>
</gene>
<evidence type="ECO:0000313" key="3">
    <source>
        <dbReference type="Proteomes" id="UP000053237"/>
    </source>
</evidence>
<dbReference type="InParanoid" id="A0A024G5A5"/>
<keyword evidence="3" id="KW-1185">Reference proteome</keyword>
<feature type="chain" id="PRO_5001529266" evidence="1">
    <location>
        <begin position="17"/>
        <end position="146"/>
    </location>
</feature>
<keyword evidence="1" id="KW-0732">Signal</keyword>